<dbReference type="Proteomes" id="UP000076643">
    <property type="component" value="Unassembled WGS sequence"/>
</dbReference>
<keyword evidence="1" id="KW-0812">Transmembrane</keyword>
<keyword evidence="1" id="KW-0472">Membrane</keyword>
<reference evidence="2 3" key="1">
    <citation type="submission" date="2013-07" db="EMBL/GenBank/DDBJ databases">
        <title>Comparative Genomic and Metabolomic Analysis of Twelve Strains of Pseudoalteromonas luteoviolacea.</title>
        <authorList>
            <person name="Vynne N.G."/>
            <person name="Mansson M."/>
            <person name="Gram L."/>
        </authorList>
    </citation>
    <scope>NUCLEOTIDE SEQUENCE [LARGE SCALE GENOMIC DNA]</scope>
    <source>
        <strain evidence="2 3">DSM 6061</strain>
    </source>
</reference>
<dbReference type="EMBL" id="AUYB01000035">
    <property type="protein sequence ID" value="KZN46069.1"/>
    <property type="molecule type" value="Genomic_DNA"/>
</dbReference>
<comment type="caution">
    <text evidence="2">The sequence shown here is derived from an EMBL/GenBank/DDBJ whole genome shotgun (WGS) entry which is preliminary data.</text>
</comment>
<accession>A0A167B1Z3</accession>
<keyword evidence="1" id="KW-1133">Transmembrane helix</keyword>
<dbReference type="AlphaFoldDB" id="A0A167B1Z3"/>
<protein>
    <submittedName>
        <fullName evidence="2">Uncharacterized protein</fullName>
    </submittedName>
</protein>
<evidence type="ECO:0000313" key="2">
    <source>
        <dbReference type="EMBL" id="KZN46069.1"/>
    </source>
</evidence>
<dbReference type="PATRIC" id="fig|1365250.3.peg.459"/>
<evidence type="ECO:0000256" key="1">
    <source>
        <dbReference type="SAM" id="Phobius"/>
    </source>
</evidence>
<gene>
    <name evidence="2" type="ORF">N475_07695</name>
</gene>
<sequence>MKKILELIIVVLFFTFVWGEVKYESPDEWMLETVTGELISITEAVDDDMDEANDHYIVLQINKGGITRNLMSFDKSLLSRLSVGSSIEAQIAQTNNVSELWTLKENNILVVSYEDTDDIRWNMEKRQVMLFFLALAICIFSIIFGKGLQLQLTRGSD</sequence>
<name>A0A167B1Z3_9GAMM</name>
<evidence type="ECO:0000313" key="3">
    <source>
        <dbReference type="Proteomes" id="UP000076643"/>
    </source>
</evidence>
<dbReference type="RefSeq" id="WP_063356075.1">
    <property type="nucleotide sequence ID" value="NZ_AQHB01000049.1"/>
</dbReference>
<organism evidence="2 3">
    <name type="scientific">Pseudoalteromonas luteoviolacea DSM 6061</name>
    <dbReference type="NCBI Taxonomy" id="1365250"/>
    <lineage>
        <taxon>Bacteria</taxon>
        <taxon>Pseudomonadati</taxon>
        <taxon>Pseudomonadota</taxon>
        <taxon>Gammaproteobacteria</taxon>
        <taxon>Alteromonadales</taxon>
        <taxon>Pseudoalteromonadaceae</taxon>
        <taxon>Pseudoalteromonas</taxon>
    </lineage>
</organism>
<keyword evidence="3" id="KW-1185">Reference proteome</keyword>
<feature type="transmembrane region" description="Helical" evidence="1">
    <location>
        <begin position="128"/>
        <end position="148"/>
    </location>
</feature>
<proteinExistence type="predicted"/>